<dbReference type="EMBL" id="LNIX01000004">
    <property type="protein sequence ID" value="OXA55669.1"/>
    <property type="molecule type" value="Genomic_DNA"/>
</dbReference>
<organism evidence="2 3">
    <name type="scientific">Folsomia candida</name>
    <name type="common">Springtail</name>
    <dbReference type="NCBI Taxonomy" id="158441"/>
    <lineage>
        <taxon>Eukaryota</taxon>
        <taxon>Metazoa</taxon>
        <taxon>Ecdysozoa</taxon>
        <taxon>Arthropoda</taxon>
        <taxon>Hexapoda</taxon>
        <taxon>Collembola</taxon>
        <taxon>Entomobryomorpha</taxon>
        <taxon>Isotomoidea</taxon>
        <taxon>Isotomidae</taxon>
        <taxon>Proisotominae</taxon>
        <taxon>Folsomia</taxon>
    </lineage>
</organism>
<protein>
    <submittedName>
        <fullName evidence="2">E3 ubiquitin-protein ligase UPL4</fullName>
    </submittedName>
</protein>
<reference evidence="2 3" key="1">
    <citation type="submission" date="2015-12" db="EMBL/GenBank/DDBJ databases">
        <title>The genome of Folsomia candida.</title>
        <authorList>
            <person name="Faddeeva A."/>
            <person name="Derks M.F."/>
            <person name="Anvar Y."/>
            <person name="Smit S."/>
            <person name="Van Straalen N."/>
            <person name="Roelofs D."/>
        </authorList>
    </citation>
    <scope>NUCLEOTIDE SEQUENCE [LARGE SCALE GENOMIC DNA]</scope>
    <source>
        <strain evidence="2 3">VU population</strain>
        <tissue evidence="2">Whole body</tissue>
    </source>
</reference>
<dbReference type="AlphaFoldDB" id="A0A226EE32"/>
<keyword evidence="1" id="KW-0472">Membrane</keyword>
<name>A0A226EE32_FOLCA</name>
<keyword evidence="1" id="KW-0812">Transmembrane</keyword>
<evidence type="ECO:0000313" key="2">
    <source>
        <dbReference type="EMBL" id="OXA55669.1"/>
    </source>
</evidence>
<evidence type="ECO:0000313" key="3">
    <source>
        <dbReference type="Proteomes" id="UP000198287"/>
    </source>
</evidence>
<dbReference type="PROSITE" id="PS51257">
    <property type="entry name" value="PROKAR_LIPOPROTEIN"/>
    <property type="match status" value="1"/>
</dbReference>
<gene>
    <name evidence="2" type="ORF">Fcan01_09862</name>
</gene>
<evidence type="ECO:0000256" key="1">
    <source>
        <dbReference type="SAM" id="Phobius"/>
    </source>
</evidence>
<dbReference type="Proteomes" id="UP000198287">
    <property type="component" value="Unassembled WGS sequence"/>
</dbReference>
<comment type="caution">
    <text evidence="2">The sequence shown here is derived from an EMBL/GenBank/DDBJ whole genome shotgun (WGS) entry which is preliminary data.</text>
</comment>
<proteinExistence type="predicted"/>
<accession>A0A226EE32</accession>
<sequence length="127" mass="14103">MESYANRKVVISLTFTTIIGTLALFSCFAILQTNAFNDDMGLLKWNPYWFSGKKYSEPVSYYGGMRGGIGGFPKRLGERSSLYGGAHQIYKWSPVYFSDGGLFGRSGNYGTNNLNKISSDGFESDDK</sequence>
<keyword evidence="3" id="KW-1185">Reference proteome</keyword>
<feature type="transmembrane region" description="Helical" evidence="1">
    <location>
        <begin position="9"/>
        <end position="31"/>
    </location>
</feature>
<keyword evidence="1" id="KW-1133">Transmembrane helix</keyword>